<dbReference type="Pfam" id="PF07238">
    <property type="entry name" value="PilZ"/>
    <property type="match status" value="1"/>
</dbReference>
<evidence type="ECO:0000256" key="1">
    <source>
        <dbReference type="SAM" id="MobiDB-lite"/>
    </source>
</evidence>
<sequence length="137" mass="14847">MSAAGIQRPSFGSEAAPSSARGGTRREPRETLVRHVEYCPFPRARSDQCLRVGFTRDLSPSGMCVHVDTPERLGSLLRVTLRDVDGRPKLESIARIAWSSPAADGGLWIGLALVEPARPRAIPVRHKPRALGSVEVA</sequence>
<reference evidence="3" key="1">
    <citation type="journal article" date="2014" name="Front. Microbiol.">
        <title>High frequency of phylogenetically diverse reductive dehalogenase-homologous genes in deep subseafloor sedimentary metagenomes.</title>
        <authorList>
            <person name="Kawai M."/>
            <person name="Futagami T."/>
            <person name="Toyoda A."/>
            <person name="Takaki Y."/>
            <person name="Nishi S."/>
            <person name="Hori S."/>
            <person name="Arai W."/>
            <person name="Tsubouchi T."/>
            <person name="Morono Y."/>
            <person name="Uchiyama I."/>
            <person name="Ito T."/>
            <person name="Fujiyama A."/>
            <person name="Inagaki F."/>
            <person name="Takami H."/>
        </authorList>
    </citation>
    <scope>NUCLEOTIDE SEQUENCE</scope>
    <source>
        <strain evidence="3">Expedition CK06-06</strain>
    </source>
</reference>
<organism evidence="3">
    <name type="scientific">marine sediment metagenome</name>
    <dbReference type="NCBI Taxonomy" id="412755"/>
    <lineage>
        <taxon>unclassified sequences</taxon>
        <taxon>metagenomes</taxon>
        <taxon>ecological metagenomes</taxon>
    </lineage>
</organism>
<accession>X0YWW6</accession>
<dbReference type="EMBL" id="BARS01054970">
    <property type="protein sequence ID" value="GAG52788.1"/>
    <property type="molecule type" value="Genomic_DNA"/>
</dbReference>
<dbReference type="GO" id="GO:0035438">
    <property type="term" value="F:cyclic-di-GMP binding"/>
    <property type="evidence" value="ECO:0007669"/>
    <property type="project" value="InterPro"/>
</dbReference>
<proteinExistence type="predicted"/>
<dbReference type="Gene3D" id="2.40.10.220">
    <property type="entry name" value="predicted glycosyltransferase like domains"/>
    <property type="match status" value="1"/>
</dbReference>
<evidence type="ECO:0000313" key="3">
    <source>
        <dbReference type="EMBL" id="GAG52788.1"/>
    </source>
</evidence>
<name>X0YWW6_9ZZZZ</name>
<feature type="region of interest" description="Disordered" evidence="1">
    <location>
        <begin position="1"/>
        <end position="29"/>
    </location>
</feature>
<comment type="caution">
    <text evidence="3">The sequence shown here is derived from an EMBL/GenBank/DDBJ whole genome shotgun (WGS) entry which is preliminary data.</text>
</comment>
<gene>
    <name evidence="3" type="ORF">S01H1_81267</name>
</gene>
<dbReference type="InterPro" id="IPR009875">
    <property type="entry name" value="PilZ_domain"/>
</dbReference>
<evidence type="ECO:0000259" key="2">
    <source>
        <dbReference type="Pfam" id="PF07238"/>
    </source>
</evidence>
<feature type="domain" description="PilZ" evidence="2">
    <location>
        <begin position="25"/>
        <end position="113"/>
    </location>
</feature>
<dbReference type="AlphaFoldDB" id="X0YWW6"/>
<protein>
    <recommendedName>
        <fullName evidence="2">PilZ domain-containing protein</fullName>
    </recommendedName>
</protein>